<dbReference type="KEGG" id="hda:BB347_02880"/>
<dbReference type="EMBL" id="FTNP01000001">
    <property type="protein sequence ID" value="SIR14908.1"/>
    <property type="molecule type" value="Genomic_DNA"/>
</dbReference>
<dbReference type="PROSITE" id="PS51257">
    <property type="entry name" value="PROKAR_LIPOPROTEIN"/>
    <property type="match status" value="1"/>
</dbReference>
<dbReference type="CDD" id="cd10970">
    <property type="entry name" value="CE4_DAC_u1_6s"/>
    <property type="match status" value="1"/>
</dbReference>
<dbReference type="GeneID" id="30954853"/>
<dbReference type="InterPro" id="IPR011330">
    <property type="entry name" value="Glyco_hydro/deAcase_b/a-brl"/>
</dbReference>
<dbReference type="EMBL" id="CP019327">
    <property type="protein sequence ID" value="APX95640.1"/>
    <property type="molecule type" value="Genomic_DNA"/>
</dbReference>
<organism evidence="6 7">
    <name type="scientific">Natronorubrum daqingense</name>
    <dbReference type="NCBI Taxonomy" id="588898"/>
    <lineage>
        <taxon>Archaea</taxon>
        <taxon>Methanobacteriati</taxon>
        <taxon>Methanobacteriota</taxon>
        <taxon>Stenosarchaea group</taxon>
        <taxon>Halobacteria</taxon>
        <taxon>Halobacteriales</taxon>
        <taxon>Natrialbaceae</taxon>
        <taxon>Natronorubrum</taxon>
    </lineage>
</organism>
<dbReference type="InterPro" id="IPR051398">
    <property type="entry name" value="Polysacch_Deacetylase"/>
</dbReference>
<name>A0A1N6YJZ0_9EURY</name>
<sequence length="442" mass="50099">MTDNRMTRRRAIALSSTAAIAGLAGCSDRLDSVLGDSDDDDGEGSETGSSASALADGVPSLETEYNSREEYAQPGSSLDDFSDIDEWDVVEGSGEADEDEVYDGDHSLHLESDGSDNIVVERDLSGEDLSDMDVSIAMRTTTPQNITINLRLVDQFGSDRVHSLREVTYREPDVGWFRASPGVFEQSDYDPAMDSLDRIEIQVLHSMDEAEVWVDDLRMHERPDNGYVMLVWDDGFTDYYETASPLHDEYDFSTIQAPVPQWTEQGRDGIMTTEELLERQDEGDQIVLHGTHDPIHEYEDEEDIQSRLENDKQWFINNEFEGANYIVYPHNSFDKTSLEHISDYHYCGGFNQSGNVNTTSVYGFDPLVLPRTIGHDLDIATRCVDLAEAHNQCTILNFHEFEEDNTMSEDDYEELLEHIDEADVEVITFDDLWELRTAQHHE</sequence>
<dbReference type="Proteomes" id="UP000185687">
    <property type="component" value="Unassembled WGS sequence"/>
</dbReference>
<dbReference type="Proteomes" id="UP000187321">
    <property type="component" value="Chromosome"/>
</dbReference>
<evidence type="ECO:0000313" key="5">
    <source>
        <dbReference type="EMBL" id="APX95640.1"/>
    </source>
</evidence>
<gene>
    <name evidence="5" type="ORF">BB347_02880</name>
    <name evidence="6" type="ORF">SAMN05421809_0469</name>
</gene>
<dbReference type="InterPro" id="IPR002509">
    <property type="entry name" value="NODB_dom"/>
</dbReference>
<feature type="region of interest" description="Disordered" evidence="3">
    <location>
        <begin position="29"/>
        <end position="82"/>
    </location>
</feature>
<feature type="domain" description="NodB homology" evidence="4">
    <location>
        <begin position="223"/>
        <end position="345"/>
    </location>
</feature>
<evidence type="ECO:0000256" key="1">
    <source>
        <dbReference type="ARBA" id="ARBA00004613"/>
    </source>
</evidence>
<keyword evidence="2" id="KW-0732">Signal</keyword>
<dbReference type="GO" id="GO:0005975">
    <property type="term" value="P:carbohydrate metabolic process"/>
    <property type="evidence" value="ECO:0007669"/>
    <property type="project" value="InterPro"/>
</dbReference>
<evidence type="ECO:0000256" key="3">
    <source>
        <dbReference type="SAM" id="MobiDB-lite"/>
    </source>
</evidence>
<dbReference type="PANTHER" id="PTHR34216">
    <property type="match status" value="1"/>
</dbReference>
<evidence type="ECO:0000313" key="6">
    <source>
        <dbReference type="EMBL" id="SIR14908.1"/>
    </source>
</evidence>
<dbReference type="OrthoDB" id="248140at2157"/>
<reference evidence="6 7" key="2">
    <citation type="submission" date="2017-01" db="EMBL/GenBank/DDBJ databases">
        <authorList>
            <person name="Mah S.A."/>
            <person name="Swanson W.J."/>
            <person name="Moy G.W."/>
            <person name="Vacquier V.D."/>
        </authorList>
    </citation>
    <scope>NUCLEOTIDE SEQUENCE [LARGE SCALE GENOMIC DNA]</scope>
    <source>
        <strain evidence="6 7">CGMCC 1.8909</strain>
    </source>
</reference>
<evidence type="ECO:0000313" key="7">
    <source>
        <dbReference type="Proteomes" id="UP000185687"/>
    </source>
</evidence>
<evidence type="ECO:0000259" key="4">
    <source>
        <dbReference type="Pfam" id="PF01522"/>
    </source>
</evidence>
<dbReference type="Gene3D" id="3.20.20.370">
    <property type="entry name" value="Glycoside hydrolase/deacetylase"/>
    <property type="match status" value="1"/>
</dbReference>
<evidence type="ECO:0000256" key="2">
    <source>
        <dbReference type="ARBA" id="ARBA00022729"/>
    </source>
</evidence>
<dbReference type="GO" id="GO:0016810">
    <property type="term" value="F:hydrolase activity, acting on carbon-nitrogen (but not peptide) bonds"/>
    <property type="evidence" value="ECO:0007669"/>
    <property type="project" value="InterPro"/>
</dbReference>
<dbReference type="SUPFAM" id="SSF88713">
    <property type="entry name" value="Glycoside hydrolase/deacetylase"/>
    <property type="match status" value="1"/>
</dbReference>
<comment type="subcellular location">
    <subcellularLocation>
        <location evidence="1">Secreted</location>
    </subcellularLocation>
</comment>
<dbReference type="Gene3D" id="2.60.120.260">
    <property type="entry name" value="Galactose-binding domain-like"/>
    <property type="match status" value="1"/>
</dbReference>
<dbReference type="AlphaFoldDB" id="A0A1N6YJZ0"/>
<dbReference type="Pfam" id="PF01522">
    <property type="entry name" value="Polysacc_deac_1"/>
    <property type="match status" value="1"/>
</dbReference>
<accession>A0A1N6YJZ0</accession>
<protein>
    <submittedName>
        <fullName evidence="6">Peptidoglycan/xylan/chitin deacetylase, PgdA/CDA1 family</fullName>
    </submittedName>
    <submittedName>
        <fullName evidence="5">Polysaccharide deacetylase</fullName>
    </submittedName>
</protein>
<reference evidence="5 8" key="1">
    <citation type="submission" date="2017-01" db="EMBL/GenBank/DDBJ databases">
        <title>Complete genome sequence of Haloterrigena daqingensis type strain (JX313T).</title>
        <authorList>
            <person name="Shuang W."/>
        </authorList>
    </citation>
    <scope>NUCLEOTIDE SEQUENCE [LARGE SCALE GENOMIC DNA]</scope>
    <source>
        <strain evidence="5 8">JX313</strain>
    </source>
</reference>
<evidence type="ECO:0000313" key="8">
    <source>
        <dbReference type="Proteomes" id="UP000187321"/>
    </source>
</evidence>
<dbReference type="PANTHER" id="PTHR34216:SF3">
    <property type="entry name" value="POLY-BETA-1,6-N-ACETYL-D-GLUCOSAMINE N-DEACETYLASE"/>
    <property type="match status" value="1"/>
</dbReference>
<dbReference type="RefSeq" id="WP_076578583.1">
    <property type="nucleotide sequence ID" value="NZ_CP019327.1"/>
</dbReference>
<proteinExistence type="predicted"/>
<keyword evidence="7" id="KW-1185">Reference proteome</keyword>
<dbReference type="GO" id="GO:0005576">
    <property type="term" value="C:extracellular region"/>
    <property type="evidence" value="ECO:0007669"/>
    <property type="project" value="UniProtKB-SubCell"/>
</dbReference>
<feature type="compositionally biased region" description="Low complexity" evidence="3">
    <location>
        <begin position="46"/>
        <end position="55"/>
    </location>
</feature>